<proteinExistence type="predicted"/>
<reference evidence="2 3" key="1">
    <citation type="journal article" date="2017" name="Genome Biol. Evol.">
        <title>Phytophthora megakarya and P. palmivora, closely related causal agents of cacao black pod rot, underwent increases in genome sizes and gene numbers by different mechanisms.</title>
        <authorList>
            <person name="Ali S.S."/>
            <person name="Shao J."/>
            <person name="Lary D.J."/>
            <person name="Kronmiller B."/>
            <person name="Shen D."/>
            <person name="Strem M.D."/>
            <person name="Amoako-Attah I."/>
            <person name="Akrofi A.Y."/>
            <person name="Begoude B.A."/>
            <person name="Ten Hoopen G.M."/>
            <person name="Coulibaly K."/>
            <person name="Kebe B.I."/>
            <person name="Melnick R.L."/>
            <person name="Guiltinan M.J."/>
            <person name="Tyler B.M."/>
            <person name="Meinhardt L.W."/>
            <person name="Bailey B.A."/>
        </authorList>
    </citation>
    <scope>NUCLEOTIDE SEQUENCE [LARGE SCALE GENOMIC DNA]</scope>
    <source>
        <strain evidence="3">sbr112.9</strain>
    </source>
</reference>
<protein>
    <submittedName>
        <fullName evidence="2">Uncharacterized protein</fullName>
    </submittedName>
</protein>
<feature type="region of interest" description="Disordered" evidence="1">
    <location>
        <begin position="72"/>
        <end position="97"/>
    </location>
</feature>
<sequence length="331" mass="37330">MIPTQSYPVNEREFPRLNGRNVVIWKARVIAALDGKNLIDVVTQADYAGDSDVDLGPDEKINPAYSEQLGASLTGLGVPKPDSQEDSSTKKRKAKNQQLSSKKLRLMEVKAKAFLIKPFDDQHVLMVKEKTAAYEIYQTLCNKYEGAAVHGDPSYIPSYLMALKNEEGSDIATLKYDLESAMTAAADSTNSVLSDEHTLFYLCHSLPTDWKSELAVWKGSRKYIPYEDLKRNIETKVHNEFARNRYVLKQGTPESWETRAKKAMQALVPEQVLVEAPSNTDMVVVSSRKCTYCQYDNHDTVDCYILQRHLYNSQIKAGTVQPANFKLKPPQ</sequence>
<dbReference type="Pfam" id="PF14223">
    <property type="entry name" value="Retrotran_gag_2"/>
    <property type="match status" value="1"/>
</dbReference>
<name>A0A2P4YVY0_9STRA</name>
<evidence type="ECO:0000313" key="2">
    <source>
        <dbReference type="EMBL" id="POM81906.1"/>
    </source>
</evidence>
<dbReference type="EMBL" id="NCKW01000004">
    <property type="protein sequence ID" value="POM81906.1"/>
    <property type="molecule type" value="Genomic_DNA"/>
</dbReference>
<comment type="caution">
    <text evidence="2">The sequence shown here is derived from an EMBL/GenBank/DDBJ whole genome shotgun (WGS) entry which is preliminary data.</text>
</comment>
<gene>
    <name evidence="2" type="ORF">PHPALM_65</name>
</gene>
<dbReference type="OrthoDB" id="126665at2759"/>
<evidence type="ECO:0000256" key="1">
    <source>
        <dbReference type="SAM" id="MobiDB-lite"/>
    </source>
</evidence>
<accession>A0A2P4YVY0</accession>
<evidence type="ECO:0000313" key="3">
    <source>
        <dbReference type="Proteomes" id="UP000237271"/>
    </source>
</evidence>
<dbReference type="AlphaFoldDB" id="A0A2P4YVY0"/>
<keyword evidence="3" id="KW-1185">Reference proteome</keyword>
<organism evidence="2 3">
    <name type="scientific">Phytophthora palmivora</name>
    <dbReference type="NCBI Taxonomy" id="4796"/>
    <lineage>
        <taxon>Eukaryota</taxon>
        <taxon>Sar</taxon>
        <taxon>Stramenopiles</taxon>
        <taxon>Oomycota</taxon>
        <taxon>Peronosporomycetes</taxon>
        <taxon>Peronosporales</taxon>
        <taxon>Peronosporaceae</taxon>
        <taxon>Phytophthora</taxon>
    </lineage>
</organism>
<dbReference type="Proteomes" id="UP000237271">
    <property type="component" value="Unassembled WGS sequence"/>
</dbReference>